<evidence type="ECO:0000256" key="1">
    <source>
        <dbReference type="ARBA" id="ARBA00022741"/>
    </source>
</evidence>
<dbReference type="Pfam" id="PF13191">
    <property type="entry name" value="AAA_16"/>
    <property type="match status" value="1"/>
</dbReference>
<dbReference type="Proteomes" id="UP000783871">
    <property type="component" value="Unassembled WGS sequence"/>
</dbReference>
<accession>A0ABX0Z294</accession>
<dbReference type="InterPro" id="IPR027417">
    <property type="entry name" value="P-loop_NTPase"/>
</dbReference>
<proteinExistence type="predicted"/>
<evidence type="ECO:0000256" key="2">
    <source>
        <dbReference type="ARBA" id="ARBA00022840"/>
    </source>
</evidence>
<dbReference type="CDD" id="cd06170">
    <property type="entry name" value="LuxR_C_like"/>
    <property type="match status" value="1"/>
</dbReference>
<dbReference type="Gene3D" id="1.10.10.10">
    <property type="entry name" value="Winged helix-like DNA-binding domain superfamily/Winged helix DNA-binding domain"/>
    <property type="match status" value="1"/>
</dbReference>
<dbReference type="InterPro" id="IPR036388">
    <property type="entry name" value="WH-like_DNA-bd_sf"/>
</dbReference>
<keyword evidence="2" id="KW-0067">ATP-binding</keyword>
<evidence type="ECO:0000313" key="5">
    <source>
        <dbReference type="Proteomes" id="UP000783871"/>
    </source>
</evidence>
<dbReference type="PRINTS" id="PR00038">
    <property type="entry name" value="HTHLUXR"/>
</dbReference>
<dbReference type="PROSITE" id="PS50043">
    <property type="entry name" value="HTH_LUXR_2"/>
    <property type="match status" value="1"/>
</dbReference>
<reference evidence="4 5" key="1">
    <citation type="submission" date="2020-03" db="EMBL/GenBank/DDBJ databases">
        <title>WGS of actinomycetes isolated from Thailand.</title>
        <authorList>
            <person name="Thawai C."/>
        </authorList>
    </citation>
    <scope>NUCLEOTIDE SEQUENCE [LARGE SCALE GENOMIC DNA]</scope>
    <source>
        <strain evidence="4 5">HSS6-12</strain>
    </source>
</reference>
<dbReference type="InterPro" id="IPR041664">
    <property type="entry name" value="AAA_16"/>
</dbReference>
<sequence length="952" mass="102641">MSLQRPDLWVGREAEVSLLCAAAQRLRGGSGTAVWIEGEAGIGKSALVAAVAASAREDGCEVLSATADQLAHPLPLRVMFDCLAVDPSSADPRRAGIADFVRAGRPELFLGGDTASAAAEMLIGLIDELCTAAPTLLVLDDLHWADDTSLALCQRLVPAATQMPLLLILSSRPVARRPQLEQLRSVVRSVGATTVPLGPLTGAQVSGLVSGIVGARPGPALTRLAEQANGNPLYVRELIDVLVRERLLEIGDRAELRDPTSGAVPTSLAAALGTRLSFVPAATMDVLRIAALFGGEFAVTEVAAVLGRPAIEFATDLQEAVTAGIIVEAGERMTFRHPLVRQALYDGMPAALRAALHRDAARALARSGTGTLRVAQQLLAAGVSGDRWARGWLLEATPALAARAPRIAAELLRRELEHDLPDDSDRAGLTASLARVLLGVGEHEEAARCARQALVATDRGPTHWILARALLAGGRNEDAEATLRQSLNEPGMSDTWRARLLASLAMILRANSGALDTADDTAREALRVARSAGDAFATAYALLDLWTNHSVRRQHLSALECVDRALEILRLAPEYADLRTFSVHGRIFTLQNLSRWPEAEATLREARQLAHRTGQTDEGLPDVTAAVLMYWLGRWDDALAELGDAEWSPTAMTYQGLRERGPALLRHGVAALIALRRYERGKAAAYVRAGLNLPVSTVADRENLDFLRAAQAVDAEQQGDPRRALELLTPVLERGPGEMTLTHQWLPDVVRLALTVDDRTTALVALRVSGAEADAEQQPARAAAAHHRCRGLYDGDAESLRTAVSHYRESGTTVELAGSLEDLAVVLARRDDPEARGALHEAAETYRELGAVWDVRRAEARLRELGVRRGAHGRRGPRATHGWEALTPTELKVALLVAEGRSTPHIAQSLFLTRRTAQTHISRILTKLGMRSRVEIAHAAFLRYPERIRADR</sequence>
<gene>
    <name evidence="4" type="ORF">HCJ94_08030</name>
</gene>
<dbReference type="Pfam" id="PF00196">
    <property type="entry name" value="GerE"/>
    <property type="match status" value="1"/>
</dbReference>
<comment type="caution">
    <text evidence="4">The sequence shown here is derived from an EMBL/GenBank/DDBJ whole genome shotgun (WGS) entry which is preliminary data.</text>
</comment>
<dbReference type="SMART" id="SM00421">
    <property type="entry name" value="HTH_LUXR"/>
    <property type="match status" value="1"/>
</dbReference>
<dbReference type="InterPro" id="IPR016032">
    <property type="entry name" value="Sig_transdc_resp-reg_C-effctor"/>
</dbReference>
<organism evidence="4 5">
    <name type="scientific">Micromonospora thermarum</name>
    <dbReference type="NCBI Taxonomy" id="2720024"/>
    <lineage>
        <taxon>Bacteria</taxon>
        <taxon>Bacillati</taxon>
        <taxon>Actinomycetota</taxon>
        <taxon>Actinomycetes</taxon>
        <taxon>Micromonosporales</taxon>
        <taxon>Micromonosporaceae</taxon>
        <taxon>Micromonospora</taxon>
    </lineage>
</organism>
<evidence type="ECO:0000313" key="4">
    <source>
        <dbReference type="EMBL" id="NJP31931.1"/>
    </source>
</evidence>
<dbReference type="InterPro" id="IPR000792">
    <property type="entry name" value="Tscrpt_reg_LuxR_C"/>
</dbReference>
<dbReference type="SUPFAM" id="SSF48452">
    <property type="entry name" value="TPR-like"/>
    <property type="match status" value="1"/>
</dbReference>
<dbReference type="PANTHER" id="PTHR16305:SF35">
    <property type="entry name" value="TRANSCRIPTIONAL ACTIVATOR DOMAIN"/>
    <property type="match status" value="1"/>
</dbReference>
<keyword evidence="5" id="KW-1185">Reference proteome</keyword>
<name>A0ABX0Z294_9ACTN</name>
<keyword evidence="1" id="KW-0547">Nucleotide-binding</keyword>
<feature type="domain" description="HTH luxR-type" evidence="3">
    <location>
        <begin position="879"/>
        <end position="944"/>
    </location>
</feature>
<dbReference type="EMBL" id="JAATEO010000006">
    <property type="protein sequence ID" value="NJP31931.1"/>
    <property type="molecule type" value="Genomic_DNA"/>
</dbReference>
<dbReference type="SUPFAM" id="SSF52540">
    <property type="entry name" value="P-loop containing nucleoside triphosphate hydrolases"/>
    <property type="match status" value="1"/>
</dbReference>
<dbReference type="Gene3D" id="1.25.40.10">
    <property type="entry name" value="Tetratricopeptide repeat domain"/>
    <property type="match status" value="2"/>
</dbReference>
<protein>
    <submittedName>
        <fullName evidence="4">AAA family ATPase</fullName>
    </submittedName>
</protein>
<dbReference type="RefSeq" id="WP_168000326.1">
    <property type="nucleotide sequence ID" value="NZ_JAATEO010000006.1"/>
</dbReference>
<dbReference type="InterPro" id="IPR011990">
    <property type="entry name" value="TPR-like_helical_dom_sf"/>
</dbReference>
<evidence type="ECO:0000259" key="3">
    <source>
        <dbReference type="PROSITE" id="PS50043"/>
    </source>
</evidence>
<dbReference type="SUPFAM" id="SSF46894">
    <property type="entry name" value="C-terminal effector domain of the bipartite response regulators"/>
    <property type="match status" value="1"/>
</dbReference>
<dbReference type="PANTHER" id="PTHR16305">
    <property type="entry name" value="TESTICULAR SOLUBLE ADENYLYL CYCLASE"/>
    <property type="match status" value="1"/>
</dbReference>
<dbReference type="Gene3D" id="3.40.50.300">
    <property type="entry name" value="P-loop containing nucleotide triphosphate hydrolases"/>
    <property type="match status" value="1"/>
</dbReference>